<feature type="transmembrane region" description="Helical" evidence="1">
    <location>
        <begin position="250"/>
        <end position="277"/>
    </location>
</feature>
<protein>
    <submittedName>
        <fullName evidence="2">Uncharacterized protein</fullName>
    </submittedName>
</protein>
<feature type="transmembrane region" description="Helical" evidence="1">
    <location>
        <begin position="365"/>
        <end position="383"/>
    </location>
</feature>
<dbReference type="Proteomes" id="UP000176204">
    <property type="component" value="Chromosome I"/>
</dbReference>
<evidence type="ECO:0000313" key="3">
    <source>
        <dbReference type="Proteomes" id="UP000176204"/>
    </source>
</evidence>
<keyword evidence="3" id="KW-1185">Reference proteome</keyword>
<accession>A0A1C7PD20</accession>
<dbReference type="AlphaFoldDB" id="A0A1C7PD20"/>
<evidence type="ECO:0000313" key="2">
    <source>
        <dbReference type="EMBL" id="SEH81292.1"/>
    </source>
</evidence>
<gene>
    <name evidence="2" type="ORF">PYTT_0935</name>
</gene>
<feature type="transmembrane region" description="Helical" evidence="1">
    <location>
        <begin position="185"/>
        <end position="205"/>
    </location>
</feature>
<dbReference type="EMBL" id="LT629973">
    <property type="protein sequence ID" value="SEH81292.1"/>
    <property type="molecule type" value="Genomic_DNA"/>
</dbReference>
<evidence type="ECO:0000256" key="1">
    <source>
        <dbReference type="SAM" id="Phobius"/>
    </source>
</evidence>
<dbReference type="STRING" id="1679444.PYTT_0935"/>
<feature type="transmembrane region" description="Helical" evidence="1">
    <location>
        <begin position="44"/>
        <end position="61"/>
    </location>
</feature>
<sequence length="512" mass="56979">MEHGIACVAGKGVRDSWVIGGAFLLLALPSMIFCLGWLEWYVSVPLGVALAGCVASVVFGRSPHVIRLSRGHVWKLLVLLLVVFVYQFQVGYTGHTYQHFDFFQRNAFYGNLISYPWPVVLPDGREMSYNLAFWLPPAFLCKLLAMGGVDCSSLSGVPGWVMLLWNVLLMYATLLLVFLKLKKVSFLFVLFFLGIGDAAVVFDYVPSMMGWLGQPMRPCFWSGELMVTCCNQFPFAYLAVALMLQEGRPVWFYLVCGSLLLLVAPLSSLVLFVFLAGCMYKAWTVMRAAGVVVFSRGFVAWQAWAAYGLAGVAGVYYMRAEEPMAMFCVFRYVDGCSGVLKWLVPVALNFVLLNYLPWRYGRCRVWLLCANVALLALPAVYMGGMNNELIMKGMPVVMFVFACLWAEGPERCARLVLRGVYGCPPLRVRSRARAEDFTDMGELDVQCVRSVSRAFVSPRYGDRSVRARYQGGEAASCVFNEAGSFRGGCALVFMYTAEREVREGSLCACAVV</sequence>
<dbReference type="KEGG" id="agl:PYTT_0935"/>
<feature type="transmembrane region" description="Helical" evidence="1">
    <location>
        <begin position="17"/>
        <end position="38"/>
    </location>
</feature>
<dbReference type="RefSeq" id="WP_067774595.1">
    <property type="nucleotide sequence ID" value="NZ_LIGX01000019.1"/>
</dbReference>
<feature type="transmembrane region" description="Helical" evidence="1">
    <location>
        <begin position="157"/>
        <end position="179"/>
    </location>
</feature>
<proteinExistence type="predicted"/>
<feature type="transmembrane region" description="Helical" evidence="1">
    <location>
        <begin position="73"/>
        <end position="92"/>
    </location>
</feature>
<keyword evidence="1" id="KW-0812">Transmembrane</keyword>
<keyword evidence="1" id="KW-0472">Membrane</keyword>
<name>A0A1C7PD20_9BACT</name>
<reference evidence="3" key="1">
    <citation type="submission" date="2016-09" db="EMBL/GenBank/DDBJ databases">
        <authorList>
            <person name="Koehorst J."/>
        </authorList>
    </citation>
    <scope>NUCLEOTIDE SEQUENCE [LARGE SCALE GENOMIC DNA]</scope>
</reference>
<keyword evidence="1" id="KW-1133">Transmembrane helix</keyword>
<feature type="transmembrane region" description="Helical" evidence="1">
    <location>
        <begin position="298"/>
        <end position="319"/>
    </location>
</feature>
<organism evidence="2 3">
    <name type="scientific">Akkermansia glycaniphila</name>
    <dbReference type="NCBI Taxonomy" id="1679444"/>
    <lineage>
        <taxon>Bacteria</taxon>
        <taxon>Pseudomonadati</taxon>
        <taxon>Verrucomicrobiota</taxon>
        <taxon>Verrucomicrobiia</taxon>
        <taxon>Verrucomicrobiales</taxon>
        <taxon>Akkermansiaceae</taxon>
        <taxon>Akkermansia</taxon>
    </lineage>
</organism>
<dbReference type="OrthoDB" id="199433at2"/>
<feature type="transmembrane region" description="Helical" evidence="1">
    <location>
        <begin position="339"/>
        <end position="358"/>
    </location>
</feature>